<dbReference type="Gene3D" id="3.30.40.10">
    <property type="entry name" value="Zinc/RING finger domain, C3HC4 (zinc finger)"/>
    <property type="match status" value="1"/>
</dbReference>
<keyword evidence="5" id="KW-0862">Zinc</keyword>
<feature type="compositionally biased region" description="Basic and acidic residues" evidence="8">
    <location>
        <begin position="518"/>
        <end position="528"/>
    </location>
</feature>
<dbReference type="SMART" id="SM00184">
    <property type="entry name" value="RING"/>
    <property type="match status" value="1"/>
</dbReference>
<keyword evidence="4 6" id="KW-0863">Zinc-finger</keyword>
<dbReference type="PROSITE" id="PS50082">
    <property type="entry name" value="WD_REPEATS_2"/>
    <property type="match status" value="2"/>
</dbReference>
<evidence type="ECO:0000256" key="6">
    <source>
        <dbReference type="PROSITE-ProRule" id="PRU00175"/>
    </source>
</evidence>
<dbReference type="Proteomes" id="UP000006727">
    <property type="component" value="Chromosome 14"/>
</dbReference>
<reference evidence="11" key="3">
    <citation type="submission" date="2020-12" db="UniProtKB">
        <authorList>
            <consortium name="EnsemblPlants"/>
        </authorList>
    </citation>
    <scope>IDENTIFICATION</scope>
</reference>
<feature type="domain" description="RING-type" evidence="10">
    <location>
        <begin position="5"/>
        <end position="65"/>
    </location>
</feature>
<dbReference type="InterPro" id="IPR001841">
    <property type="entry name" value="Znf_RING"/>
</dbReference>
<dbReference type="Gene3D" id="2.130.10.10">
    <property type="entry name" value="YVTN repeat-like/Quinoprotein amine dehydrogenase"/>
    <property type="match status" value="2"/>
</dbReference>
<evidence type="ECO:0000259" key="9">
    <source>
        <dbReference type="PROSITE" id="PS50011"/>
    </source>
</evidence>
<evidence type="ECO:0008006" key="13">
    <source>
        <dbReference type="Google" id="ProtNLM"/>
    </source>
</evidence>
<dbReference type="PRINTS" id="PR00320">
    <property type="entry name" value="GPROTEINBRPT"/>
</dbReference>
<dbReference type="InterPro" id="IPR015943">
    <property type="entry name" value="WD40/YVTN_repeat-like_dom_sf"/>
</dbReference>
<feature type="repeat" description="WD" evidence="7">
    <location>
        <begin position="723"/>
        <end position="752"/>
    </location>
</feature>
<dbReference type="PROSITE" id="PS50294">
    <property type="entry name" value="WD_REPEATS_REGION"/>
    <property type="match status" value="2"/>
</dbReference>
<dbReference type="Gene3D" id="1.10.510.10">
    <property type="entry name" value="Transferase(Phosphotransferase) domain 1"/>
    <property type="match status" value="1"/>
</dbReference>
<dbReference type="EnsemblPlants" id="Pp3c14_11620V3.6">
    <property type="protein sequence ID" value="Pp3c14_11620V3.6"/>
    <property type="gene ID" value="Pp3c14_11620"/>
</dbReference>
<accession>A0A7I4AMF4</accession>
<dbReference type="EMBL" id="ABEU02000014">
    <property type="status" value="NOT_ANNOTATED_CDS"/>
    <property type="molecule type" value="Genomic_DNA"/>
</dbReference>
<proteinExistence type="predicted"/>
<evidence type="ECO:0000313" key="12">
    <source>
        <dbReference type="Proteomes" id="UP000006727"/>
    </source>
</evidence>
<evidence type="ECO:0000256" key="8">
    <source>
        <dbReference type="SAM" id="MobiDB-lite"/>
    </source>
</evidence>
<dbReference type="Gramene" id="Pp3c14_11620V3.6">
    <property type="protein sequence ID" value="Pp3c14_11620V3.6"/>
    <property type="gene ID" value="Pp3c14_11620"/>
</dbReference>
<dbReference type="Gramene" id="Pp3c14_11620V3.5">
    <property type="protein sequence ID" value="Pp3c14_11620V3.5"/>
    <property type="gene ID" value="Pp3c14_11620"/>
</dbReference>
<sequence>MEVECAVCLQVYDEGEHTPRVLSCGHSVCQSCVAELQLHWGAGSGEAQAQRTQGGGGLVRCPECKQHTKVPLGGRLALPKNIELMRLIQAVPPPRIARNSGESIPRVVKEEGPTGVHQQGDEDSEFPQPLFECFYGEPAIWILPQAAVKRRKSMVYGFCVGVFSCDKKLQSNSQEVRLQFLSRIDPNEKEGSRGLKYTELVRSAWNKLHHEVRTKLMHLLALGWRCNYFAEIAGLWMSVEGSLFLASKVYVEGIRQARNLLFPATENSSSDHCSAEGENTSYDNPEENNIGRSSLRTLIRLGVELCEILMEIHAAGLVVGILGPDSFVLDKYGHFRFHVWNSTFWRPCIGETSTLSNMKFCMNYLGVCFLIEEEIDKKNSLCSDSLNSTCEHLSPEILEILKKPVNAEKEAGISSLGSGDKAEAAILTEKADVWSLGYLLLQLLSGSSLLGDLTASEVHGDEHGKGAKQEILEENVRLKEQLLNCMANVPSIRPRVVDIWWELKHLLDDQALCMPPHLPEDSKQDKLGVEIGGSGSFSGNPPSYNCWIEPETATEERASGSEDLQTSTIETIPDAPSLPRALIDVEECNVKTLQGHLDAVSSLCICGSYVISASYDKTLRVWSLSDYKTVQVFEGHEQRITAIAAHEASGLCFSGDYGGRIHAWNIASIGNSASVTTWLEHQDWRFSGVASLAISNDEFLYSGSGDRTIKAWSTVDFQHVAMMEGHKDVVSTLMVDGQMLYSGSWDGTVRLWWRPDHSPLANFGGATSVFLGGIRALVKCPTPNGLLFAGHDSGVIQEQWFEDLMYIRVNHAWMVQIWNEEDCVGSLKAHTGVVSALAFDQSWLYSISWDGFIKAWALEDILSGAPISVERKCSQAAVTALCCGQDKLFVGVMQKIQVYSREVFI</sequence>
<dbReference type="SUPFAM" id="SSF56112">
    <property type="entry name" value="Protein kinase-like (PK-like)"/>
    <property type="match status" value="1"/>
</dbReference>
<dbReference type="Pfam" id="PF00400">
    <property type="entry name" value="WD40"/>
    <property type="match status" value="5"/>
</dbReference>
<name>A0A7I4AMF4_PHYPA</name>
<dbReference type="Pfam" id="PF13445">
    <property type="entry name" value="zf-RING_UBOX"/>
    <property type="match status" value="1"/>
</dbReference>
<evidence type="ECO:0000259" key="10">
    <source>
        <dbReference type="PROSITE" id="PS50089"/>
    </source>
</evidence>
<dbReference type="PANTHER" id="PTHR44489:SF11">
    <property type="entry name" value="WD REPEAT DOMAIN 86"/>
    <property type="match status" value="1"/>
</dbReference>
<keyword evidence="12" id="KW-1185">Reference proteome</keyword>
<dbReference type="GO" id="GO:0008270">
    <property type="term" value="F:zinc ion binding"/>
    <property type="evidence" value="ECO:0007669"/>
    <property type="project" value="UniProtKB-KW"/>
</dbReference>
<dbReference type="GO" id="GO:0004672">
    <property type="term" value="F:protein kinase activity"/>
    <property type="evidence" value="ECO:0007669"/>
    <property type="project" value="InterPro"/>
</dbReference>
<dbReference type="SUPFAM" id="SSF50978">
    <property type="entry name" value="WD40 repeat-like"/>
    <property type="match status" value="1"/>
</dbReference>
<protein>
    <recommendedName>
        <fullName evidence="13">Protein kinase domain-containing protein</fullName>
    </recommendedName>
</protein>
<dbReference type="PROSITE" id="PS50011">
    <property type="entry name" value="PROTEIN_KINASE_DOM"/>
    <property type="match status" value="1"/>
</dbReference>
<reference evidence="11 12" key="1">
    <citation type="journal article" date="2008" name="Science">
        <title>The Physcomitrella genome reveals evolutionary insights into the conquest of land by plants.</title>
        <authorList>
            <person name="Rensing S."/>
            <person name="Lang D."/>
            <person name="Zimmer A."/>
            <person name="Terry A."/>
            <person name="Salamov A."/>
            <person name="Shapiro H."/>
            <person name="Nishiyama T."/>
            <person name="Perroud P.-F."/>
            <person name="Lindquist E."/>
            <person name="Kamisugi Y."/>
            <person name="Tanahashi T."/>
            <person name="Sakakibara K."/>
            <person name="Fujita T."/>
            <person name="Oishi K."/>
            <person name="Shin-I T."/>
            <person name="Kuroki Y."/>
            <person name="Toyoda A."/>
            <person name="Suzuki Y."/>
            <person name="Hashimoto A."/>
            <person name="Yamaguchi K."/>
            <person name="Sugano A."/>
            <person name="Kohara Y."/>
            <person name="Fujiyama A."/>
            <person name="Anterola A."/>
            <person name="Aoki S."/>
            <person name="Ashton N."/>
            <person name="Barbazuk W.B."/>
            <person name="Barker E."/>
            <person name="Bennetzen J."/>
            <person name="Bezanilla M."/>
            <person name="Blankenship R."/>
            <person name="Cho S.H."/>
            <person name="Dutcher S."/>
            <person name="Estelle M."/>
            <person name="Fawcett J.A."/>
            <person name="Gundlach H."/>
            <person name="Hanada K."/>
            <person name="Heyl A."/>
            <person name="Hicks K.A."/>
            <person name="Hugh J."/>
            <person name="Lohr M."/>
            <person name="Mayer K."/>
            <person name="Melkozernov A."/>
            <person name="Murata T."/>
            <person name="Nelson D."/>
            <person name="Pils B."/>
            <person name="Prigge M."/>
            <person name="Reiss B."/>
            <person name="Renner T."/>
            <person name="Rombauts S."/>
            <person name="Rushton P."/>
            <person name="Sanderfoot A."/>
            <person name="Schween G."/>
            <person name="Shiu S.-H."/>
            <person name="Stueber K."/>
            <person name="Theodoulou F.L."/>
            <person name="Tu H."/>
            <person name="Van de Peer Y."/>
            <person name="Verrier P.J."/>
            <person name="Waters E."/>
            <person name="Wood A."/>
            <person name="Yang L."/>
            <person name="Cove D."/>
            <person name="Cuming A."/>
            <person name="Hasebe M."/>
            <person name="Lucas S."/>
            <person name="Mishler D.B."/>
            <person name="Reski R."/>
            <person name="Grigoriev I."/>
            <person name="Quatrano R.S."/>
            <person name="Boore J.L."/>
        </authorList>
    </citation>
    <scope>NUCLEOTIDE SEQUENCE [LARGE SCALE GENOMIC DNA]</scope>
    <source>
        <strain evidence="11 12">cv. Gransden 2004</strain>
    </source>
</reference>
<dbReference type="InterPro" id="IPR011009">
    <property type="entry name" value="Kinase-like_dom_sf"/>
</dbReference>
<dbReference type="PANTHER" id="PTHR44489">
    <property type="match status" value="1"/>
</dbReference>
<dbReference type="AlphaFoldDB" id="A0A7I4AMF4"/>
<dbReference type="InterPro" id="IPR001680">
    <property type="entry name" value="WD40_rpt"/>
</dbReference>
<keyword evidence="1 7" id="KW-0853">WD repeat</keyword>
<organism evidence="11 12">
    <name type="scientific">Physcomitrium patens</name>
    <name type="common">Spreading-leaved earth moss</name>
    <name type="synonym">Physcomitrella patens</name>
    <dbReference type="NCBI Taxonomy" id="3218"/>
    <lineage>
        <taxon>Eukaryota</taxon>
        <taxon>Viridiplantae</taxon>
        <taxon>Streptophyta</taxon>
        <taxon>Embryophyta</taxon>
        <taxon>Bryophyta</taxon>
        <taxon>Bryophytina</taxon>
        <taxon>Bryopsida</taxon>
        <taxon>Funariidae</taxon>
        <taxon>Funariales</taxon>
        <taxon>Funariaceae</taxon>
        <taxon>Physcomitrium</taxon>
    </lineage>
</organism>
<feature type="domain" description="Protein kinase" evidence="9">
    <location>
        <begin position="148"/>
        <end position="508"/>
    </location>
</feature>
<dbReference type="PROSITE" id="PS50089">
    <property type="entry name" value="ZF_RING_2"/>
    <property type="match status" value="1"/>
</dbReference>
<evidence type="ECO:0000256" key="1">
    <source>
        <dbReference type="ARBA" id="ARBA00022574"/>
    </source>
</evidence>
<keyword evidence="2" id="KW-0479">Metal-binding</keyword>
<feature type="region of interest" description="Disordered" evidence="8">
    <location>
        <begin position="265"/>
        <end position="288"/>
    </location>
</feature>
<dbReference type="EnsemblPlants" id="Pp3c14_11620V3.5">
    <property type="protein sequence ID" value="Pp3c14_11620V3.5"/>
    <property type="gene ID" value="Pp3c14_11620"/>
</dbReference>
<feature type="compositionally biased region" description="Polar residues" evidence="8">
    <location>
        <begin position="265"/>
        <end position="283"/>
    </location>
</feature>
<keyword evidence="3" id="KW-0677">Repeat</keyword>
<evidence type="ECO:0000313" key="11">
    <source>
        <dbReference type="EnsemblPlants" id="Pp3c14_11620V3.5"/>
    </source>
</evidence>
<dbReference type="InterPro" id="IPR020472">
    <property type="entry name" value="WD40_PAC1"/>
</dbReference>
<evidence type="ECO:0000256" key="7">
    <source>
        <dbReference type="PROSITE-ProRule" id="PRU00221"/>
    </source>
</evidence>
<evidence type="ECO:0000256" key="5">
    <source>
        <dbReference type="ARBA" id="ARBA00022833"/>
    </source>
</evidence>
<dbReference type="SMART" id="SM00320">
    <property type="entry name" value="WD40"/>
    <property type="match status" value="5"/>
</dbReference>
<evidence type="ECO:0000256" key="4">
    <source>
        <dbReference type="ARBA" id="ARBA00022771"/>
    </source>
</evidence>
<feature type="repeat" description="WD" evidence="7">
    <location>
        <begin position="593"/>
        <end position="632"/>
    </location>
</feature>
<dbReference type="PROSITE" id="PS00518">
    <property type="entry name" value="ZF_RING_1"/>
    <property type="match status" value="1"/>
</dbReference>
<dbReference type="InterPro" id="IPR044715">
    <property type="entry name" value="WDR86-like"/>
</dbReference>
<reference evidence="11 12" key="2">
    <citation type="journal article" date="2018" name="Plant J.">
        <title>The Physcomitrella patens chromosome-scale assembly reveals moss genome structure and evolution.</title>
        <authorList>
            <person name="Lang D."/>
            <person name="Ullrich K.K."/>
            <person name="Murat F."/>
            <person name="Fuchs J."/>
            <person name="Jenkins J."/>
            <person name="Haas F.B."/>
            <person name="Piednoel M."/>
            <person name="Gundlach H."/>
            <person name="Van Bel M."/>
            <person name="Meyberg R."/>
            <person name="Vives C."/>
            <person name="Morata J."/>
            <person name="Symeonidi A."/>
            <person name="Hiss M."/>
            <person name="Muchero W."/>
            <person name="Kamisugi Y."/>
            <person name="Saleh O."/>
            <person name="Blanc G."/>
            <person name="Decker E.L."/>
            <person name="van Gessel N."/>
            <person name="Grimwood J."/>
            <person name="Hayes R.D."/>
            <person name="Graham S.W."/>
            <person name="Gunter L.E."/>
            <person name="McDaniel S.F."/>
            <person name="Hoernstein S.N.W."/>
            <person name="Larsson A."/>
            <person name="Li F.W."/>
            <person name="Perroud P.F."/>
            <person name="Phillips J."/>
            <person name="Ranjan P."/>
            <person name="Rokshar D.S."/>
            <person name="Rothfels C.J."/>
            <person name="Schneider L."/>
            <person name="Shu S."/>
            <person name="Stevenson D.W."/>
            <person name="Thummler F."/>
            <person name="Tillich M."/>
            <person name="Villarreal Aguilar J.C."/>
            <person name="Widiez T."/>
            <person name="Wong G.K."/>
            <person name="Wymore A."/>
            <person name="Zhang Y."/>
            <person name="Zimmer A.D."/>
            <person name="Quatrano R.S."/>
            <person name="Mayer K.F.X."/>
            <person name="Goodstein D."/>
            <person name="Casacuberta J.M."/>
            <person name="Vandepoele K."/>
            <person name="Reski R."/>
            <person name="Cuming A.C."/>
            <person name="Tuskan G.A."/>
            <person name="Maumus F."/>
            <person name="Salse J."/>
            <person name="Schmutz J."/>
            <person name="Rensing S.A."/>
        </authorList>
    </citation>
    <scope>NUCLEOTIDE SEQUENCE [LARGE SCALE GENOMIC DNA]</scope>
    <source>
        <strain evidence="11 12">cv. Gransden 2004</strain>
    </source>
</reference>
<gene>
    <name evidence="11" type="primary">LOC112291631</name>
</gene>
<dbReference type="InterPro" id="IPR013083">
    <property type="entry name" value="Znf_RING/FYVE/PHD"/>
</dbReference>
<dbReference type="InterPro" id="IPR017907">
    <property type="entry name" value="Znf_RING_CS"/>
</dbReference>
<feature type="region of interest" description="Disordered" evidence="8">
    <location>
        <begin position="517"/>
        <end position="543"/>
    </location>
</feature>
<evidence type="ECO:0000256" key="3">
    <source>
        <dbReference type="ARBA" id="ARBA00022737"/>
    </source>
</evidence>
<evidence type="ECO:0000256" key="2">
    <source>
        <dbReference type="ARBA" id="ARBA00022723"/>
    </source>
</evidence>
<dbReference type="GO" id="GO:0005524">
    <property type="term" value="F:ATP binding"/>
    <property type="evidence" value="ECO:0007669"/>
    <property type="project" value="InterPro"/>
</dbReference>
<dbReference type="InterPro" id="IPR036322">
    <property type="entry name" value="WD40_repeat_dom_sf"/>
</dbReference>
<dbReference type="InterPro" id="IPR027370">
    <property type="entry name" value="Znf-RING_euk"/>
</dbReference>
<dbReference type="SUPFAM" id="SSF57850">
    <property type="entry name" value="RING/U-box"/>
    <property type="match status" value="1"/>
</dbReference>
<dbReference type="InterPro" id="IPR000719">
    <property type="entry name" value="Prot_kinase_dom"/>
</dbReference>